<organism evidence="1 2">
    <name type="scientific">Spiroplasma poulsonii</name>
    <dbReference type="NCBI Taxonomy" id="2138"/>
    <lineage>
        <taxon>Bacteria</taxon>
        <taxon>Bacillati</taxon>
        <taxon>Mycoplasmatota</taxon>
        <taxon>Mollicutes</taxon>
        <taxon>Entomoplasmatales</taxon>
        <taxon>Spiroplasmataceae</taxon>
        <taxon>Spiroplasma</taxon>
    </lineage>
</organism>
<evidence type="ECO:0000313" key="1">
    <source>
        <dbReference type="EMBL" id="PQM30608.1"/>
    </source>
</evidence>
<name>A0A2P6FAX2_9MOLU</name>
<dbReference type="Proteomes" id="UP000031565">
    <property type="component" value="Unassembled WGS sequence"/>
</dbReference>
<dbReference type="AlphaFoldDB" id="A0A2P6FAX2"/>
<protein>
    <submittedName>
        <fullName evidence="1">Uncharacterized protein</fullName>
    </submittedName>
</protein>
<evidence type="ECO:0000313" key="2">
    <source>
        <dbReference type="Proteomes" id="UP000031565"/>
    </source>
</evidence>
<comment type="caution">
    <text evidence="1">The sequence shown here is derived from an EMBL/GenBank/DDBJ whole genome shotgun (WGS) entry which is preliminary data.</text>
</comment>
<accession>A0A2P6FAX2</accession>
<dbReference type="EMBL" id="JTLV02000001">
    <property type="protein sequence ID" value="PQM30608.1"/>
    <property type="molecule type" value="Genomic_DNA"/>
</dbReference>
<reference evidence="1 2" key="1">
    <citation type="journal article" date="2015" name="MBio">
        <title>Genome sequence of the Drosophila melanogaster male-killing Spiroplasma strain MSRO endosymbiont.</title>
        <authorList>
            <person name="Paredes J.C."/>
            <person name="Herren J.K."/>
            <person name="Schupfer F."/>
            <person name="Marin R."/>
            <person name="Claverol S."/>
            <person name="Kuo C.H."/>
            <person name="Lemaitre B."/>
            <person name="Beven L."/>
        </authorList>
    </citation>
    <scope>NUCLEOTIDE SEQUENCE [LARGE SCALE GENOMIC DNA]</scope>
    <source>
        <strain evidence="1 2">MSRO</strain>
    </source>
</reference>
<sequence length="74" mass="8272">MLNGTVLTLNDVNVSVKPDEHSANYSKRFITLALKAGSRLFEISDGKAKKITKKVNYLVSTQFDIYSNNHNALE</sequence>
<gene>
    <name evidence="1" type="ORF">SMSRO_SF003860</name>
</gene>
<proteinExistence type="predicted"/>
<keyword evidence="2" id="KW-1185">Reference proteome</keyword>